<keyword evidence="11" id="KW-1185">Reference proteome</keyword>
<dbReference type="Gene3D" id="1.25.40.10">
    <property type="entry name" value="Tetratricopeptide repeat domain"/>
    <property type="match status" value="1"/>
</dbReference>
<dbReference type="SUPFAM" id="SSF48452">
    <property type="entry name" value="TPR-like"/>
    <property type="match status" value="1"/>
</dbReference>
<dbReference type="InterPro" id="IPR011990">
    <property type="entry name" value="TPR-like_helical_dom_sf"/>
</dbReference>
<dbReference type="PANTHER" id="PTHR10130">
    <property type="entry name" value="PEROXISOMAL TARGETING SIGNAL 1 RECEPTOR PEX5"/>
    <property type="match status" value="1"/>
</dbReference>
<dbReference type="GO" id="GO:0016560">
    <property type="term" value="P:protein import into peroxisome matrix, docking"/>
    <property type="evidence" value="ECO:0007669"/>
    <property type="project" value="TreeGrafter"/>
</dbReference>
<dbReference type="InterPro" id="IPR024111">
    <property type="entry name" value="PEX5/PEX5L"/>
</dbReference>
<dbReference type="SMART" id="SM00028">
    <property type="entry name" value="TPR"/>
    <property type="match status" value="4"/>
</dbReference>
<evidence type="ECO:0000256" key="9">
    <source>
        <dbReference type="SAM" id="MobiDB-lite"/>
    </source>
</evidence>
<dbReference type="OrthoDB" id="10006023at2759"/>
<name>A0A9P6JQX6_9AGAR</name>
<keyword evidence="6 8" id="KW-0802">TPR repeat</keyword>
<feature type="repeat" description="TPR" evidence="8">
    <location>
        <begin position="452"/>
        <end position="485"/>
    </location>
</feature>
<dbReference type="EMBL" id="MU157847">
    <property type="protein sequence ID" value="KAF9529189.1"/>
    <property type="molecule type" value="Genomic_DNA"/>
</dbReference>
<keyword evidence="4" id="KW-0963">Cytoplasm</keyword>
<dbReference type="GO" id="GO:0005778">
    <property type="term" value="C:peroxisomal membrane"/>
    <property type="evidence" value="ECO:0007669"/>
    <property type="project" value="TreeGrafter"/>
</dbReference>
<evidence type="ECO:0000256" key="8">
    <source>
        <dbReference type="PROSITE-ProRule" id="PRU00339"/>
    </source>
</evidence>
<evidence type="ECO:0000256" key="3">
    <source>
        <dbReference type="ARBA" id="ARBA00005348"/>
    </source>
</evidence>
<evidence type="ECO:0008006" key="12">
    <source>
        <dbReference type="Google" id="ProtNLM"/>
    </source>
</evidence>
<feature type="repeat" description="TPR" evidence="8">
    <location>
        <begin position="631"/>
        <end position="664"/>
    </location>
</feature>
<dbReference type="InterPro" id="IPR019734">
    <property type="entry name" value="TPR_rpt"/>
</dbReference>
<reference evidence="10" key="1">
    <citation type="submission" date="2020-11" db="EMBL/GenBank/DDBJ databases">
        <authorList>
            <consortium name="DOE Joint Genome Institute"/>
            <person name="Ahrendt S."/>
            <person name="Riley R."/>
            <person name="Andreopoulos W."/>
            <person name="Labutti K."/>
            <person name="Pangilinan J."/>
            <person name="Ruiz-Duenas F.J."/>
            <person name="Barrasa J.M."/>
            <person name="Sanchez-Garcia M."/>
            <person name="Camarero S."/>
            <person name="Miyauchi S."/>
            <person name="Serrano A."/>
            <person name="Linde D."/>
            <person name="Babiker R."/>
            <person name="Drula E."/>
            <person name="Ayuso-Fernandez I."/>
            <person name="Pacheco R."/>
            <person name="Padilla G."/>
            <person name="Ferreira P."/>
            <person name="Barriuso J."/>
            <person name="Kellner H."/>
            <person name="Castanera R."/>
            <person name="Alfaro M."/>
            <person name="Ramirez L."/>
            <person name="Pisabarro A.G."/>
            <person name="Kuo A."/>
            <person name="Tritt A."/>
            <person name="Lipzen A."/>
            <person name="He G."/>
            <person name="Yan M."/>
            <person name="Ng V."/>
            <person name="Cullen D."/>
            <person name="Martin F."/>
            <person name="Rosso M.-N."/>
            <person name="Henrissat B."/>
            <person name="Hibbett D."/>
            <person name="Martinez A.T."/>
            <person name="Grigoriev I.V."/>
        </authorList>
    </citation>
    <scope>NUCLEOTIDE SEQUENCE</scope>
    <source>
        <strain evidence="10">CBS 506.95</strain>
    </source>
</reference>
<dbReference type="Pfam" id="PF13181">
    <property type="entry name" value="TPR_8"/>
    <property type="match status" value="1"/>
</dbReference>
<keyword evidence="5" id="KW-0677">Repeat</keyword>
<evidence type="ECO:0000313" key="11">
    <source>
        <dbReference type="Proteomes" id="UP000807306"/>
    </source>
</evidence>
<comment type="subcellular location">
    <subcellularLocation>
        <location evidence="2">Cytoplasm</location>
    </subcellularLocation>
    <subcellularLocation>
        <location evidence="1">Peroxisome</location>
    </subcellularLocation>
</comment>
<evidence type="ECO:0000313" key="10">
    <source>
        <dbReference type="EMBL" id="KAF9529189.1"/>
    </source>
</evidence>
<sequence>MALPMLAGGAECGPSNALQGLTKRLDQDRGIQQDFFGTGRAGSSREGFRTQQGNSAQDQDAARFFAGQTSSSTAPGLHFSADAARYDLSAMNTALSSPLVAHSPRALQQQQNHMAASSSWAADFMIQQPMQASSSQQSMLSKSVHMDMQVEGSQMHASPSLNQGMQWGASAPGLTNFRMNSLPSYIPQIPMQHHQQPVVNSKRISWDKAFQAQELHFDEPSTIIQGPQQEQQTQQRSVNEQDDLARTAGLLLDNLKHEQNPKFQQSQFMGLMKQLRDGEVIVDGDQIVENEGRTSEQAADLKGKGRALNPSGPLINGQQFQTPPFLSVGQTNQTATQKDISDTIVDANDAYFRQENEDYIRYFNETRAAQAAGVHATAETSSWDQLQADWDNFEATANGIKAATAYRFQPNNPYLLGDSSRTRNHLLHAEGLSALESVLELEAAVQRNVNDAGAWYDLGVKQQENEREHKALQALERAVELDPTHLPAWLALAISYTNDNNRQGTYDAIYEWVSRNAKYEQAVSRFRALNPDSADLTLADQYSQLIACLITMATSDVNGDVDADTQIALAVLLNTNEDYGKAQDCFAAALSVRPDDWLLYNRVGATMANSGRAEAALDYYSRALELNPGYIRARFNLGISFINLKRFEEAAQHILDALTLQDSDGLGDEVAYHEKRGVVSTILWDTLKTACLHMQRPDLAQICDTKDLQGFRERFM</sequence>
<proteinExistence type="inferred from homology"/>
<evidence type="ECO:0000256" key="2">
    <source>
        <dbReference type="ARBA" id="ARBA00004496"/>
    </source>
</evidence>
<dbReference type="Pfam" id="PF14559">
    <property type="entry name" value="TPR_19"/>
    <property type="match status" value="1"/>
</dbReference>
<feature type="region of interest" description="Disordered" evidence="9">
    <location>
        <begin position="36"/>
        <end position="58"/>
    </location>
</feature>
<dbReference type="Proteomes" id="UP000807306">
    <property type="component" value="Unassembled WGS sequence"/>
</dbReference>
<protein>
    <recommendedName>
        <fullName evidence="12">Peroxisomal targeting signal 1 receptor</fullName>
    </recommendedName>
</protein>
<accession>A0A9P6JQX6</accession>
<keyword evidence="7" id="KW-0576">Peroxisome</keyword>
<dbReference type="PANTHER" id="PTHR10130:SF0">
    <property type="entry name" value="GH08708P"/>
    <property type="match status" value="1"/>
</dbReference>
<dbReference type="GO" id="GO:0005052">
    <property type="term" value="F:peroxisome matrix targeting signal-1 binding"/>
    <property type="evidence" value="ECO:0007669"/>
    <property type="project" value="TreeGrafter"/>
</dbReference>
<evidence type="ECO:0000256" key="1">
    <source>
        <dbReference type="ARBA" id="ARBA00004275"/>
    </source>
</evidence>
<evidence type="ECO:0000256" key="4">
    <source>
        <dbReference type="ARBA" id="ARBA00022490"/>
    </source>
</evidence>
<organism evidence="10 11">
    <name type="scientific">Crepidotus variabilis</name>
    <dbReference type="NCBI Taxonomy" id="179855"/>
    <lineage>
        <taxon>Eukaryota</taxon>
        <taxon>Fungi</taxon>
        <taxon>Dikarya</taxon>
        <taxon>Basidiomycota</taxon>
        <taxon>Agaricomycotina</taxon>
        <taxon>Agaricomycetes</taxon>
        <taxon>Agaricomycetidae</taxon>
        <taxon>Agaricales</taxon>
        <taxon>Agaricineae</taxon>
        <taxon>Crepidotaceae</taxon>
        <taxon>Crepidotus</taxon>
    </lineage>
</organism>
<evidence type="ECO:0000256" key="6">
    <source>
        <dbReference type="ARBA" id="ARBA00022803"/>
    </source>
</evidence>
<evidence type="ECO:0000256" key="5">
    <source>
        <dbReference type="ARBA" id="ARBA00022737"/>
    </source>
</evidence>
<dbReference type="AlphaFoldDB" id="A0A9P6JQX6"/>
<dbReference type="Gene3D" id="6.10.280.230">
    <property type="match status" value="1"/>
</dbReference>
<feature type="repeat" description="TPR" evidence="8">
    <location>
        <begin position="563"/>
        <end position="596"/>
    </location>
</feature>
<dbReference type="PROSITE" id="PS50005">
    <property type="entry name" value="TPR"/>
    <property type="match status" value="4"/>
</dbReference>
<feature type="compositionally biased region" description="Polar residues" evidence="9">
    <location>
        <begin position="49"/>
        <end position="58"/>
    </location>
</feature>
<evidence type="ECO:0000256" key="7">
    <source>
        <dbReference type="ARBA" id="ARBA00023140"/>
    </source>
</evidence>
<feature type="repeat" description="TPR" evidence="8">
    <location>
        <begin position="597"/>
        <end position="630"/>
    </location>
</feature>
<comment type="similarity">
    <text evidence="3">Belongs to the peroxisomal targeting signal receptor family.</text>
</comment>
<gene>
    <name evidence="10" type="ORF">CPB83DRAFT_869092</name>
</gene>
<comment type="caution">
    <text evidence="10">The sequence shown here is derived from an EMBL/GenBank/DDBJ whole genome shotgun (WGS) entry which is preliminary data.</text>
</comment>
<dbReference type="GO" id="GO:0005829">
    <property type="term" value="C:cytosol"/>
    <property type="evidence" value="ECO:0007669"/>
    <property type="project" value="TreeGrafter"/>
</dbReference>